<dbReference type="RefSeq" id="WP_071633228.1">
    <property type="nucleotide sequence ID" value="NZ_MOEC01000024.1"/>
</dbReference>
<dbReference type="Pfam" id="PF01321">
    <property type="entry name" value="Creatinase_N"/>
    <property type="match status" value="1"/>
</dbReference>
<name>A0A1J6HU34_9HYPH</name>
<accession>A0A1J6HU34</accession>
<dbReference type="EMBL" id="MOEC01000024">
    <property type="protein sequence ID" value="OIS91703.1"/>
    <property type="molecule type" value="Genomic_DNA"/>
</dbReference>
<dbReference type="Gene3D" id="3.90.230.10">
    <property type="entry name" value="Creatinase/methionine aminopeptidase superfamily"/>
    <property type="match status" value="1"/>
</dbReference>
<gene>
    <name evidence="3" type="ORF">BLA27_19945</name>
</gene>
<evidence type="ECO:0000313" key="3">
    <source>
        <dbReference type="EMBL" id="OIS91703.1"/>
    </source>
</evidence>
<proteinExistence type="predicted"/>
<evidence type="ECO:0000259" key="2">
    <source>
        <dbReference type="Pfam" id="PF01321"/>
    </source>
</evidence>
<evidence type="ECO:0000259" key="1">
    <source>
        <dbReference type="Pfam" id="PF00557"/>
    </source>
</evidence>
<dbReference type="SUPFAM" id="SSF55920">
    <property type="entry name" value="Creatinase/aminopeptidase"/>
    <property type="match status" value="1"/>
</dbReference>
<dbReference type="InterPro" id="IPR001714">
    <property type="entry name" value="Pept_M24_MAP"/>
</dbReference>
<dbReference type="InterPro" id="IPR050659">
    <property type="entry name" value="Peptidase_M24B"/>
</dbReference>
<dbReference type="GO" id="GO:0008235">
    <property type="term" value="F:metalloexopeptidase activity"/>
    <property type="evidence" value="ECO:0007669"/>
    <property type="project" value="UniProtKB-ARBA"/>
</dbReference>
<sequence>MTYMDRNRAQDLLTAEGLDALVLFQPENFRYATGIAAGVATMWGRAGSAIALVPADASTRPGAIVSDQALTAAHATADEIDFRSHRIWIDAVAVRDAHSIEDLNAAYRNSGNIGPRPETFDQKAAFQLLADMIAERGLAQASLGVDLEFMPVADFVLLKEILPFAQWRDASSIVKRLRLIKSPREIEYLRNAARFAESGLQNMATAAQSGSTAAEISDAWLTGATNAAKANSQSLSGHWAYISVGPNLQNPAAQLAEGDLIKADVGTLVNGYSSDGARTFVYGKPAPLAEQIYKALQETFQAGTALLKPGNTFGQVHEAMLSTMRRHGFSEYYRGHFGHSVGSALGIEEWPFISHGNDMVIEPNMVLAVEAPFYANGLGALMIEEQFLIAADGAESMNALSQELVSIG</sequence>
<reference evidence="3 4" key="1">
    <citation type="submission" date="2016-10" db="EMBL/GenBank/DDBJ databases">
        <title>The Draft Genome Sequence of the Potato Rhizosphere Bacteria Ochrobactrum sp. IPA7.2.</title>
        <authorList>
            <person name="Gogoleva N.E."/>
            <person name="Khlopko Y.A."/>
            <person name="Burygin G.L."/>
            <person name="Plotnikov A.O."/>
        </authorList>
    </citation>
    <scope>NUCLEOTIDE SEQUENCE [LARGE SCALE GENOMIC DNA]</scope>
    <source>
        <strain evidence="3 4">IPA7.2</strain>
    </source>
</reference>
<dbReference type="SUPFAM" id="SSF53092">
    <property type="entry name" value="Creatinase/prolidase N-terminal domain"/>
    <property type="match status" value="1"/>
</dbReference>
<feature type="domain" description="Peptidase M24" evidence="1">
    <location>
        <begin position="187"/>
        <end position="389"/>
    </location>
</feature>
<dbReference type="PANTHER" id="PTHR46112">
    <property type="entry name" value="AMINOPEPTIDASE"/>
    <property type="match status" value="1"/>
</dbReference>
<dbReference type="InterPro" id="IPR036005">
    <property type="entry name" value="Creatinase/aminopeptidase-like"/>
</dbReference>
<comment type="caution">
    <text evidence="3">The sequence shown here is derived from an EMBL/GenBank/DDBJ whole genome shotgun (WGS) entry which is preliminary data.</text>
</comment>
<dbReference type="OrthoDB" id="9806388at2"/>
<dbReference type="InterPro" id="IPR000587">
    <property type="entry name" value="Creatinase_N"/>
</dbReference>
<feature type="domain" description="Creatinase N-terminal" evidence="2">
    <location>
        <begin position="7"/>
        <end position="180"/>
    </location>
</feature>
<dbReference type="CDD" id="cd01066">
    <property type="entry name" value="APP_MetAP"/>
    <property type="match status" value="1"/>
</dbReference>
<dbReference type="Gene3D" id="3.40.350.10">
    <property type="entry name" value="Creatinase/prolidase N-terminal domain"/>
    <property type="match status" value="1"/>
</dbReference>
<dbReference type="PANTHER" id="PTHR46112:SF2">
    <property type="entry name" value="XAA-PRO AMINOPEPTIDASE P-RELATED"/>
    <property type="match status" value="1"/>
</dbReference>
<dbReference type="Pfam" id="PF00557">
    <property type="entry name" value="Peptidase_M24"/>
    <property type="match status" value="1"/>
</dbReference>
<protein>
    <submittedName>
        <fullName evidence="3">Proline dipeptidase</fullName>
    </submittedName>
</protein>
<dbReference type="InterPro" id="IPR029149">
    <property type="entry name" value="Creatin/AminoP/Spt16_N"/>
</dbReference>
<dbReference type="GO" id="GO:0004177">
    <property type="term" value="F:aminopeptidase activity"/>
    <property type="evidence" value="ECO:0007669"/>
    <property type="project" value="UniProtKB-ARBA"/>
</dbReference>
<organism evidence="3 4">
    <name type="scientific">Brucella cytisi</name>
    <dbReference type="NCBI Taxonomy" id="407152"/>
    <lineage>
        <taxon>Bacteria</taxon>
        <taxon>Pseudomonadati</taxon>
        <taxon>Pseudomonadota</taxon>
        <taxon>Alphaproteobacteria</taxon>
        <taxon>Hyphomicrobiales</taxon>
        <taxon>Brucellaceae</taxon>
        <taxon>Brucella/Ochrobactrum group</taxon>
        <taxon>Brucella</taxon>
    </lineage>
</organism>
<dbReference type="Proteomes" id="UP000182985">
    <property type="component" value="Unassembled WGS sequence"/>
</dbReference>
<dbReference type="PRINTS" id="PR00599">
    <property type="entry name" value="MAPEPTIDASE"/>
</dbReference>
<keyword evidence="4" id="KW-1185">Reference proteome</keyword>
<dbReference type="InterPro" id="IPR000994">
    <property type="entry name" value="Pept_M24"/>
</dbReference>
<evidence type="ECO:0000313" key="4">
    <source>
        <dbReference type="Proteomes" id="UP000182985"/>
    </source>
</evidence>
<dbReference type="AlphaFoldDB" id="A0A1J6HU34"/>